<sequence length="168" mass="17562">MFQTGRGSTPAARPSPAPRVALKAWPKPAPEPWGETGPSSWPEASVPDLVPRRCQLGRKRSAVGERPNPRTALLPASWACSARLGPGSGRAASIATLLLPFLLCLSSLAPTGCRPEPVPCSLLPICLLCHGVMQVKPSPPVAGPPPPPPVTAWLGHSRHTPLSCGFRG</sequence>
<accession>A0AC59ZHE8</accession>
<gene>
    <name evidence="1" type="ORF">MRATA1EN22A_LOCUS17868</name>
</gene>
<reference evidence="1" key="2">
    <citation type="submission" date="2025-03" db="EMBL/GenBank/DDBJ databases">
        <authorList>
            <consortium name="ELIXIR-Norway"/>
            <consortium name="Elixir Norway"/>
        </authorList>
    </citation>
    <scope>NUCLEOTIDE SEQUENCE</scope>
</reference>
<organism evidence="1 2">
    <name type="scientific">Rangifer tarandus platyrhynchus</name>
    <name type="common">Svalbard reindeer</name>
    <dbReference type="NCBI Taxonomy" id="3082113"/>
    <lineage>
        <taxon>Eukaryota</taxon>
        <taxon>Metazoa</taxon>
        <taxon>Chordata</taxon>
        <taxon>Craniata</taxon>
        <taxon>Vertebrata</taxon>
        <taxon>Euteleostomi</taxon>
        <taxon>Mammalia</taxon>
        <taxon>Eutheria</taxon>
        <taxon>Laurasiatheria</taxon>
        <taxon>Artiodactyla</taxon>
        <taxon>Ruminantia</taxon>
        <taxon>Pecora</taxon>
        <taxon>Cervidae</taxon>
        <taxon>Odocoileinae</taxon>
        <taxon>Rangifer</taxon>
    </lineage>
</organism>
<reference evidence="1" key="1">
    <citation type="submission" date="2023-05" db="EMBL/GenBank/DDBJ databases">
        <authorList>
            <consortium name="ELIXIR-Norway"/>
        </authorList>
    </citation>
    <scope>NUCLEOTIDE SEQUENCE</scope>
</reference>
<dbReference type="Proteomes" id="UP001162501">
    <property type="component" value="Chromosome 28"/>
</dbReference>
<dbReference type="EMBL" id="OX596112">
    <property type="protein sequence ID" value="CAN0405828.1"/>
    <property type="molecule type" value="Genomic_DNA"/>
</dbReference>
<proteinExistence type="predicted"/>
<protein>
    <submittedName>
        <fullName evidence="1">Uncharacterized protein</fullName>
    </submittedName>
</protein>
<name>A0AC59ZHE8_RANTA</name>
<evidence type="ECO:0000313" key="2">
    <source>
        <dbReference type="Proteomes" id="UP001162501"/>
    </source>
</evidence>
<evidence type="ECO:0000313" key="1">
    <source>
        <dbReference type="EMBL" id="CAN0405828.1"/>
    </source>
</evidence>